<dbReference type="SUPFAM" id="SSF56935">
    <property type="entry name" value="Porins"/>
    <property type="match status" value="1"/>
</dbReference>
<evidence type="ECO:0000256" key="4">
    <source>
        <dbReference type="ARBA" id="ARBA00022692"/>
    </source>
</evidence>
<evidence type="ECO:0000256" key="7">
    <source>
        <dbReference type="PROSITE-ProRule" id="PRU01360"/>
    </source>
</evidence>
<dbReference type="AlphaFoldDB" id="A0A7W2LE52"/>
<evidence type="ECO:0000313" key="8">
    <source>
        <dbReference type="EMBL" id="MVF49846.1"/>
    </source>
</evidence>
<evidence type="ECO:0000256" key="1">
    <source>
        <dbReference type="ARBA" id="ARBA00004571"/>
    </source>
</evidence>
<keyword evidence="4 7" id="KW-0812">Transmembrane</keyword>
<dbReference type="Gene3D" id="2.40.170.20">
    <property type="entry name" value="TonB-dependent receptor, beta-barrel domain"/>
    <property type="match status" value="1"/>
</dbReference>
<keyword evidence="8" id="KW-0675">Receptor</keyword>
<dbReference type="EMBL" id="WEIK01000008">
    <property type="protein sequence ID" value="MVF49846.1"/>
    <property type="molecule type" value="Genomic_DNA"/>
</dbReference>
<sequence>MTRYDVTRDLSVKLNLNNVFDKTYYGYADSWVVYGEPRNFMTSMEYRF</sequence>
<comment type="caution">
    <text evidence="8">The sequence shown here is derived from an EMBL/GenBank/DDBJ whole genome shotgun (WGS) entry which is preliminary data.</text>
</comment>
<evidence type="ECO:0000256" key="6">
    <source>
        <dbReference type="ARBA" id="ARBA00023237"/>
    </source>
</evidence>
<proteinExistence type="inferred from homology"/>
<gene>
    <name evidence="8" type="ORF">F9Z43_11065</name>
</gene>
<dbReference type="InterPro" id="IPR036942">
    <property type="entry name" value="Beta-barrel_TonB_sf"/>
</dbReference>
<evidence type="ECO:0000256" key="5">
    <source>
        <dbReference type="ARBA" id="ARBA00023136"/>
    </source>
</evidence>
<dbReference type="RefSeq" id="WP_125474411.1">
    <property type="nucleotide sequence ID" value="NZ_AP022473.1"/>
</dbReference>
<dbReference type="GO" id="GO:0009279">
    <property type="term" value="C:cell outer membrane"/>
    <property type="evidence" value="ECO:0007669"/>
    <property type="project" value="UniProtKB-SubCell"/>
</dbReference>
<keyword evidence="3 7" id="KW-1134">Transmembrane beta strand</keyword>
<organism evidence="8 9">
    <name type="scientific">Pseudomonas monteilii</name>
    <dbReference type="NCBI Taxonomy" id="76759"/>
    <lineage>
        <taxon>Bacteria</taxon>
        <taxon>Pseudomonadati</taxon>
        <taxon>Pseudomonadota</taxon>
        <taxon>Gammaproteobacteria</taxon>
        <taxon>Pseudomonadales</taxon>
        <taxon>Pseudomonadaceae</taxon>
        <taxon>Pseudomonas</taxon>
    </lineage>
</organism>
<keyword evidence="2 7" id="KW-0813">Transport</keyword>
<name>A0A7W2LE52_9PSED</name>
<comment type="similarity">
    <text evidence="7">Belongs to the TonB-dependent receptor family.</text>
</comment>
<keyword evidence="5 7" id="KW-0472">Membrane</keyword>
<reference evidence="8 9" key="1">
    <citation type="submission" date="2019-10" db="EMBL/GenBank/DDBJ databases">
        <title>XDR Pseudomonas monteilii producing IMP-16 from LCR.</title>
        <authorList>
            <person name="Ballaben A."/>
            <person name="Doi Y."/>
        </authorList>
    </citation>
    <scope>NUCLEOTIDE SEQUENCE [LARGE SCALE GENOMIC DNA]</scope>
    <source>
        <strain evidence="8 9">597/14</strain>
    </source>
</reference>
<evidence type="ECO:0000313" key="9">
    <source>
        <dbReference type="Proteomes" id="UP000440965"/>
    </source>
</evidence>
<dbReference type="Proteomes" id="UP000440965">
    <property type="component" value="Unassembled WGS sequence"/>
</dbReference>
<protein>
    <submittedName>
        <fullName evidence="8">TonB-dependent receptor</fullName>
    </submittedName>
</protein>
<dbReference type="InterPro" id="IPR039426">
    <property type="entry name" value="TonB-dep_rcpt-like"/>
</dbReference>
<dbReference type="PROSITE" id="PS52016">
    <property type="entry name" value="TONB_DEPENDENT_REC_3"/>
    <property type="match status" value="1"/>
</dbReference>
<accession>A0A7W2LE52</accession>
<keyword evidence="6 7" id="KW-0998">Cell outer membrane</keyword>
<comment type="subcellular location">
    <subcellularLocation>
        <location evidence="1 7">Cell outer membrane</location>
        <topology evidence="1 7">Multi-pass membrane protein</topology>
    </subcellularLocation>
</comment>
<evidence type="ECO:0000256" key="2">
    <source>
        <dbReference type="ARBA" id="ARBA00022448"/>
    </source>
</evidence>
<evidence type="ECO:0000256" key="3">
    <source>
        <dbReference type="ARBA" id="ARBA00022452"/>
    </source>
</evidence>